<sequence>MKILIINCSPVKTGATAKIVDLVKENLKQGNDVKTICIDDFDIKYCKGCRSCHKTGVCIQHDDVLQMMTYYEWAQIIISVSPSYWADIPGQFKVFIDRCTPWCNTHEPHASIGSGKTGYTIALRTGPSMRECHRIIESIEHFYGHLEIVPKGSLGLCSVEYKEDVESKKEEIQDFCNKVREKEFLK</sequence>
<reference evidence="4" key="1">
    <citation type="submission" date="2020-10" db="EMBL/GenBank/DDBJ databases">
        <authorList>
            <person name="Gilroy R."/>
        </authorList>
    </citation>
    <scope>NUCLEOTIDE SEQUENCE</scope>
    <source>
        <strain evidence="4">CHK178-757</strain>
    </source>
</reference>
<keyword evidence="2" id="KW-0288">FMN</keyword>
<dbReference type="GO" id="GO:0016491">
    <property type="term" value="F:oxidoreductase activity"/>
    <property type="evidence" value="ECO:0007669"/>
    <property type="project" value="InterPro"/>
</dbReference>
<evidence type="ECO:0000313" key="5">
    <source>
        <dbReference type="Proteomes" id="UP000823927"/>
    </source>
</evidence>
<feature type="domain" description="NADPH-dependent FMN reductase-like" evidence="3">
    <location>
        <begin position="1"/>
        <end position="150"/>
    </location>
</feature>
<dbReference type="InterPro" id="IPR005025">
    <property type="entry name" value="FMN_Rdtase-like_dom"/>
</dbReference>
<name>A0A9D1JPN1_9FIRM</name>
<evidence type="ECO:0000256" key="2">
    <source>
        <dbReference type="ARBA" id="ARBA00022643"/>
    </source>
</evidence>
<evidence type="ECO:0000313" key="4">
    <source>
        <dbReference type="EMBL" id="HIS46336.1"/>
    </source>
</evidence>
<evidence type="ECO:0000256" key="1">
    <source>
        <dbReference type="ARBA" id="ARBA00022630"/>
    </source>
</evidence>
<dbReference type="AlphaFoldDB" id="A0A9D1JPN1"/>
<gene>
    <name evidence="4" type="ORF">IAB46_02055</name>
</gene>
<dbReference type="EMBL" id="DVIT01000009">
    <property type="protein sequence ID" value="HIS46336.1"/>
    <property type="molecule type" value="Genomic_DNA"/>
</dbReference>
<dbReference type="InterPro" id="IPR051796">
    <property type="entry name" value="ISF_SsuE-like"/>
</dbReference>
<dbReference type="PANTHER" id="PTHR43278:SF4">
    <property type="entry name" value="NAD(P)H-DEPENDENT FMN-CONTAINING OXIDOREDUCTASE YWQN-RELATED"/>
    <property type="match status" value="1"/>
</dbReference>
<dbReference type="Proteomes" id="UP000823927">
    <property type="component" value="Unassembled WGS sequence"/>
</dbReference>
<proteinExistence type="predicted"/>
<dbReference type="PANTHER" id="PTHR43278">
    <property type="entry name" value="NAD(P)H-DEPENDENT FMN-CONTAINING OXIDOREDUCTASE YWQN-RELATED"/>
    <property type="match status" value="1"/>
</dbReference>
<accession>A0A9D1JPN1</accession>
<organism evidence="4 5">
    <name type="scientific">Candidatus Scybalocola faecigallinarum</name>
    <dbReference type="NCBI Taxonomy" id="2840941"/>
    <lineage>
        <taxon>Bacteria</taxon>
        <taxon>Bacillati</taxon>
        <taxon>Bacillota</taxon>
        <taxon>Clostridia</taxon>
        <taxon>Lachnospirales</taxon>
        <taxon>Lachnospiraceae</taxon>
        <taxon>Lachnospiraceae incertae sedis</taxon>
        <taxon>Candidatus Scybalocola (ex Gilroy et al. 2021)</taxon>
    </lineage>
</organism>
<keyword evidence="1" id="KW-0285">Flavoprotein</keyword>
<dbReference type="SUPFAM" id="SSF52218">
    <property type="entry name" value="Flavoproteins"/>
    <property type="match status" value="1"/>
</dbReference>
<dbReference type="Gene3D" id="3.40.50.360">
    <property type="match status" value="1"/>
</dbReference>
<reference evidence="4" key="2">
    <citation type="journal article" date="2021" name="PeerJ">
        <title>Extensive microbial diversity within the chicken gut microbiome revealed by metagenomics and culture.</title>
        <authorList>
            <person name="Gilroy R."/>
            <person name="Ravi A."/>
            <person name="Getino M."/>
            <person name="Pursley I."/>
            <person name="Horton D.L."/>
            <person name="Alikhan N.F."/>
            <person name="Baker D."/>
            <person name="Gharbi K."/>
            <person name="Hall N."/>
            <person name="Watson M."/>
            <person name="Adriaenssens E.M."/>
            <person name="Foster-Nyarko E."/>
            <person name="Jarju S."/>
            <person name="Secka A."/>
            <person name="Antonio M."/>
            <person name="Oren A."/>
            <person name="Chaudhuri R.R."/>
            <person name="La Ragione R."/>
            <person name="Hildebrand F."/>
            <person name="Pallen M.J."/>
        </authorList>
    </citation>
    <scope>NUCLEOTIDE SEQUENCE</scope>
    <source>
        <strain evidence="4">CHK178-757</strain>
    </source>
</reference>
<evidence type="ECO:0000259" key="3">
    <source>
        <dbReference type="Pfam" id="PF03358"/>
    </source>
</evidence>
<protein>
    <submittedName>
        <fullName evidence="4">Flavodoxin family protein</fullName>
    </submittedName>
</protein>
<dbReference type="InterPro" id="IPR029039">
    <property type="entry name" value="Flavoprotein-like_sf"/>
</dbReference>
<dbReference type="Pfam" id="PF03358">
    <property type="entry name" value="FMN_red"/>
    <property type="match status" value="1"/>
</dbReference>
<comment type="caution">
    <text evidence="4">The sequence shown here is derived from an EMBL/GenBank/DDBJ whole genome shotgun (WGS) entry which is preliminary data.</text>
</comment>